<comment type="subcellular location">
    <subcellularLocation>
        <location evidence="1">Nucleus</location>
    </subcellularLocation>
</comment>
<evidence type="ECO:0000256" key="2">
    <source>
        <dbReference type="ARBA" id="ARBA00023015"/>
    </source>
</evidence>
<dbReference type="InterPro" id="IPR001005">
    <property type="entry name" value="SANT/Myb"/>
</dbReference>
<keyword evidence="3" id="KW-0804">Transcription</keyword>
<dbReference type="PANTHER" id="PTHR44042">
    <property type="entry name" value="DUPLICATED HOMEODOMAIN-LIKE SUPERFAMILY PROTEIN-RELATED"/>
    <property type="match status" value="1"/>
</dbReference>
<dbReference type="Proteomes" id="UP000077755">
    <property type="component" value="Chromosome 6"/>
</dbReference>
<dbReference type="SUPFAM" id="SSF46689">
    <property type="entry name" value="Homeodomain-like"/>
    <property type="match status" value="1"/>
</dbReference>
<keyword evidence="2" id="KW-0805">Transcription regulation</keyword>
<evidence type="ECO:0000313" key="9">
    <source>
        <dbReference type="Proteomes" id="UP000077755"/>
    </source>
</evidence>
<dbReference type="GO" id="GO:0003677">
    <property type="term" value="F:DNA binding"/>
    <property type="evidence" value="ECO:0007669"/>
    <property type="project" value="InterPro"/>
</dbReference>
<evidence type="ECO:0000256" key="3">
    <source>
        <dbReference type="ARBA" id="ARBA00023163"/>
    </source>
</evidence>
<dbReference type="Gene3D" id="1.10.10.60">
    <property type="entry name" value="Homeodomain-like"/>
    <property type="match status" value="2"/>
</dbReference>
<dbReference type="InterPro" id="IPR009057">
    <property type="entry name" value="Homeodomain-like_sf"/>
</dbReference>
<dbReference type="EMBL" id="CP093348">
    <property type="protein sequence ID" value="WOH05545.1"/>
    <property type="molecule type" value="Genomic_DNA"/>
</dbReference>
<evidence type="ECO:0000256" key="4">
    <source>
        <dbReference type="ARBA" id="ARBA00023242"/>
    </source>
</evidence>
<accession>A0AAF0XD10</accession>
<dbReference type="SMART" id="SM00717">
    <property type="entry name" value="SANT"/>
    <property type="match status" value="1"/>
</dbReference>
<reference evidence="8" key="1">
    <citation type="journal article" date="2016" name="Nat. Genet.">
        <title>A high-quality carrot genome assembly provides new insights into carotenoid accumulation and asterid genome evolution.</title>
        <authorList>
            <person name="Iorizzo M."/>
            <person name="Ellison S."/>
            <person name="Senalik D."/>
            <person name="Zeng P."/>
            <person name="Satapoomin P."/>
            <person name="Huang J."/>
            <person name="Bowman M."/>
            <person name="Iovene M."/>
            <person name="Sanseverino W."/>
            <person name="Cavagnaro P."/>
            <person name="Yildiz M."/>
            <person name="Macko-Podgorni A."/>
            <person name="Moranska E."/>
            <person name="Grzebelus E."/>
            <person name="Grzebelus D."/>
            <person name="Ashrafi H."/>
            <person name="Zheng Z."/>
            <person name="Cheng S."/>
            <person name="Spooner D."/>
            <person name="Van Deynze A."/>
            <person name="Simon P."/>
        </authorList>
    </citation>
    <scope>NUCLEOTIDE SEQUENCE</scope>
    <source>
        <tissue evidence="8">Leaf</tissue>
    </source>
</reference>
<dbReference type="AlphaFoldDB" id="A0AAF0XD10"/>
<dbReference type="InterPro" id="IPR017930">
    <property type="entry name" value="Myb_dom"/>
</dbReference>
<protein>
    <recommendedName>
        <fullName evidence="10">HTH myb-type domain-containing protein</fullName>
    </recommendedName>
</protein>
<evidence type="ECO:0000256" key="1">
    <source>
        <dbReference type="ARBA" id="ARBA00004123"/>
    </source>
</evidence>
<organism evidence="8 9">
    <name type="scientific">Daucus carota subsp. sativus</name>
    <name type="common">Carrot</name>
    <dbReference type="NCBI Taxonomy" id="79200"/>
    <lineage>
        <taxon>Eukaryota</taxon>
        <taxon>Viridiplantae</taxon>
        <taxon>Streptophyta</taxon>
        <taxon>Embryophyta</taxon>
        <taxon>Tracheophyta</taxon>
        <taxon>Spermatophyta</taxon>
        <taxon>Magnoliopsida</taxon>
        <taxon>eudicotyledons</taxon>
        <taxon>Gunneridae</taxon>
        <taxon>Pentapetalae</taxon>
        <taxon>asterids</taxon>
        <taxon>campanulids</taxon>
        <taxon>Apiales</taxon>
        <taxon>Apiaceae</taxon>
        <taxon>Apioideae</taxon>
        <taxon>Scandiceae</taxon>
        <taxon>Daucinae</taxon>
        <taxon>Daucus</taxon>
        <taxon>Daucus sect. Daucus</taxon>
    </lineage>
</organism>
<keyword evidence="4" id="KW-0539">Nucleus</keyword>
<gene>
    <name evidence="8" type="ORF">DCAR_0624964</name>
</gene>
<dbReference type="GO" id="GO:0005634">
    <property type="term" value="C:nucleus"/>
    <property type="evidence" value="ECO:0007669"/>
    <property type="project" value="UniProtKB-SubCell"/>
</dbReference>
<evidence type="ECO:0008006" key="10">
    <source>
        <dbReference type="Google" id="ProtNLM"/>
    </source>
</evidence>
<dbReference type="CDD" id="cd00167">
    <property type="entry name" value="SANT"/>
    <property type="match status" value="1"/>
</dbReference>
<sequence length="303" mass="35068">MNLYPRNSSNNNTFSNNHSQVNSSHETMTDDGYTRDGWSFKENKIYESAMMNFENTNSVAFLEHVALLMPWQTIESIKNHGQILKEDIGLIRSSNGKFEDIVEVDMEMEGETKKVARRPKKRGIPWTVEEHKLFLIGLQQEGKGEWKTISKKYLPSKTPAQIASHAQKFEKRMHTKTPPEKRRTSINDIKLCPEPKFPLANSAGFQSNQLGSFLKPQDFHPNQAAFTLDSQNFMPNQTTFPFDAQHFEANQFSFSLDPQDFQQDPFNFSLDFQPNQLNFPWNSQNFETNQPGNDTFSDHVRNY</sequence>
<feature type="domain" description="HTH myb-type" evidence="7">
    <location>
        <begin position="118"/>
        <end position="174"/>
    </location>
</feature>
<evidence type="ECO:0000313" key="8">
    <source>
        <dbReference type="EMBL" id="WOH05545.1"/>
    </source>
</evidence>
<dbReference type="PROSITE" id="PS50090">
    <property type="entry name" value="MYB_LIKE"/>
    <property type="match status" value="1"/>
</dbReference>
<dbReference type="Pfam" id="PF00249">
    <property type="entry name" value="Myb_DNA-binding"/>
    <property type="match status" value="1"/>
</dbReference>
<name>A0AAF0XD10_DAUCS</name>
<feature type="domain" description="Myb-like" evidence="6">
    <location>
        <begin position="118"/>
        <end position="170"/>
    </location>
</feature>
<keyword evidence="9" id="KW-1185">Reference proteome</keyword>
<feature type="compositionally biased region" description="Low complexity" evidence="5">
    <location>
        <begin position="7"/>
        <end position="22"/>
    </location>
</feature>
<feature type="region of interest" description="Disordered" evidence="5">
    <location>
        <begin position="1"/>
        <end position="32"/>
    </location>
</feature>
<evidence type="ECO:0000259" key="6">
    <source>
        <dbReference type="PROSITE" id="PS50090"/>
    </source>
</evidence>
<evidence type="ECO:0000259" key="7">
    <source>
        <dbReference type="PROSITE" id="PS51294"/>
    </source>
</evidence>
<feature type="region of interest" description="Disordered" evidence="5">
    <location>
        <begin position="284"/>
        <end position="303"/>
    </location>
</feature>
<dbReference type="InterPro" id="IPR006447">
    <property type="entry name" value="Myb_dom_plants"/>
</dbReference>
<feature type="compositionally biased region" description="Polar residues" evidence="5">
    <location>
        <begin position="284"/>
        <end position="295"/>
    </location>
</feature>
<dbReference type="PANTHER" id="PTHR44042:SF54">
    <property type="entry name" value="MYB-LIKE DNA-BINDING DOMAIN, SHAQKYF CLASS PROTEIN"/>
    <property type="match status" value="1"/>
</dbReference>
<reference evidence="8" key="2">
    <citation type="submission" date="2022-03" db="EMBL/GenBank/DDBJ databases">
        <title>Draft title - Genomic analysis of global carrot germplasm unveils the trajectory of domestication and the origin of high carotenoid orange carrot.</title>
        <authorList>
            <person name="Iorizzo M."/>
            <person name="Ellison S."/>
            <person name="Senalik D."/>
            <person name="Macko-Podgorni A."/>
            <person name="Grzebelus D."/>
            <person name="Bostan H."/>
            <person name="Rolling W."/>
            <person name="Curaba J."/>
            <person name="Simon P."/>
        </authorList>
    </citation>
    <scope>NUCLEOTIDE SEQUENCE</scope>
    <source>
        <tissue evidence="8">Leaf</tissue>
    </source>
</reference>
<dbReference type="PROSITE" id="PS51294">
    <property type="entry name" value="HTH_MYB"/>
    <property type="match status" value="1"/>
</dbReference>
<proteinExistence type="predicted"/>
<evidence type="ECO:0000256" key="5">
    <source>
        <dbReference type="SAM" id="MobiDB-lite"/>
    </source>
</evidence>
<dbReference type="NCBIfam" id="TIGR01557">
    <property type="entry name" value="myb_SHAQKYF"/>
    <property type="match status" value="1"/>
</dbReference>